<dbReference type="AlphaFoldDB" id="A0AAD2JLA9"/>
<dbReference type="InterPro" id="IPR036986">
    <property type="entry name" value="S4_RNA-bd_sf"/>
</dbReference>
<dbReference type="InterPro" id="IPR006145">
    <property type="entry name" value="PsdUridine_synth_RsuA/RluA"/>
</dbReference>
<evidence type="ECO:0000313" key="7">
    <source>
        <dbReference type="EMBL" id="CAJ1960108.1"/>
    </source>
</evidence>
<evidence type="ECO:0000256" key="2">
    <source>
        <dbReference type="ARBA" id="ARBA00023235"/>
    </source>
</evidence>
<dbReference type="CDD" id="cd00165">
    <property type="entry name" value="S4"/>
    <property type="match status" value="1"/>
</dbReference>
<dbReference type="PANTHER" id="PTHR47683:SF2">
    <property type="entry name" value="RNA-BINDING S4 DOMAIN-CONTAINING PROTEIN"/>
    <property type="match status" value="1"/>
</dbReference>
<evidence type="ECO:0000256" key="4">
    <source>
        <dbReference type="SAM" id="MobiDB-lite"/>
    </source>
</evidence>
<name>A0AAD2JLA9_9STRA</name>
<evidence type="ECO:0008006" key="9">
    <source>
        <dbReference type="Google" id="ProtNLM"/>
    </source>
</evidence>
<feature type="region of interest" description="Disordered" evidence="4">
    <location>
        <begin position="210"/>
        <end position="238"/>
    </location>
</feature>
<dbReference type="GO" id="GO:0003723">
    <property type="term" value="F:RNA binding"/>
    <property type="evidence" value="ECO:0007669"/>
    <property type="project" value="UniProtKB-KW"/>
</dbReference>
<dbReference type="GO" id="GO:0006364">
    <property type="term" value="P:rRNA processing"/>
    <property type="evidence" value="ECO:0007669"/>
    <property type="project" value="UniProtKB-ARBA"/>
</dbReference>
<proteinExistence type="inferred from homology"/>
<comment type="caution">
    <text evidence="7">The sequence shown here is derived from an EMBL/GenBank/DDBJ whole genome shotgun (WGS) entry which is preliminary data.</text>
</comment>
<organism evidence="7 8">
    <name type="scientific">Cylindrotheca closterium</name>
    <dbReference type="NCBI Taxonomy" id="2856"/>
    <lineage>
        <taxon>Eukaryota</taxon>
        <taxon>Sar</taxon>
        <taxon>Stramenopiles</taxon>
        <taxon>Ochrophyta</taxon>
        <taxon>Bacillariophyta</taxon>
        <taxon>Bacillariophyceae</taxon>
        <taxon>Bacillariophycidae</taxon>
        <taxon>Bacillariales</taxon>
        <taxon>Bacillariaceae</taxon>
        <taxon>Cylindrotheca</taxon>
    </lineage>
</organism>
<evidence type="ECO:0000259" key="5">
    <source>
        <dbReference type="Pfam" id="PF00849"/>
    </source>
</evidence>
<evidence type="ECO:0000313" key="8">
    <source>
        <dbReference type="Proteomes" id="UP001295423"/>
    </source>
</evidence>
<dbReference type="SUPFAM" id="SSF55120">
    <property type="entry name" value="Pseudouridine synthase"/>
    <property type="match status" value="1"/>
</dbReference>
<comment type="similarity">
    <text evidence="1">Belongs to the pseudouridine synthase RsuA family.</text>
</comment>
<evidence type="ECO:0000256" key="1">
    <source>
        <dbReference type="ARBA" id="ARBA00008348"/>
    </source>
</evidence>
<dbReference type="PANTHER" id="PTHR47683">
    <property type="entry name" value="PSEUDOURIDINE SYNTHASE FAMILY PROTEIN-RELATED"/>
    <property type="match status" value="1"/>
</dbReference>
<protein>
    <recommendedName>
        <fullName evidence="9">RNA-binding S4 domain-containing protein</fullName>
    </recommendedName>
</protein>
<feature type="domain" description="Pseudouridine synthase RsuA/RluA-like" evidence="5">
    <location>
        <begin position="175"/>
        <end position="367"/>
    </location>
</feature>
<dbReference type="InterPro" id="IPR020103">
    <property type="entry name" value="PsdUridine_synth_cat_dom_sf"/>
</dbReference>
<dbReference type="SUPFAM" id="SSF55174">
    <property type="entry name" value="Alpha-L RNA-binding motif"/>
    <property type="match status" value="1"/>
</dbReference>
<dbReference type="Pfam" id="PF01479">
    <property type="entry name" value="S4"/>
    <property type="match status" value="1"/>
</dbReference>
<dbReference type="GO" id="GO:0009982">
    <property type="term" value="F:pseudouridine synthase activity"/>
    <property type="evidence" value="ECO:0007669"/>
    <property type="project" value="InterPro"/>
</dbReference>
<dbReference type="Gene3D" id="3.30.2350.10">
    <property type="entry name" value="Pseudouridine synthase"/>
    <property type="match status" value="1"/>
</dbReference>
<evidence type="ECO:0000256" key="3">
    <source>
        <dbReference type="PROSITE-ProRule" id="PRU00182"/>
    </source>
</evidence>
<dbReference type="InterPro" id="IPR002942">
    <property type="entry name" value="S4_RNA-bd"/>
</dbReference>
<sequence>MLQRLNISLYQSHIARRQQQRLLNSALSYARNHLHNSCQSSTSRRPASSPTDHVLAKITHQQSRFLVSSSQTNFDNHQKSSEITTIPPSSYIRLSKRMSELDICSRREADRLIRNGKVVVDGQVAMLAEKVPPDLEKGQISIRMFSGNDHEDEDDSVDEEHNHHHASTSNTMTTTIVMNKPLGYVSGQAEHGHPPAIRLLTRDRLWESNKEDDITTTTTTATTTTTTTTTTNDDNGNPPLLLPSTWRGFAPAGRLDLHSTGLLVLSSSGVVAKKLIHHHSNVSKEYIVDVEPAYQVSKRERDLDPNFDLPKPPSNDLTPLLEGGRTLLGSDHKPLLPCVDAEWTEKGKTLRLVLVEGRKHHIRRLCREILGYHVVKLQRVRIGPIELGDLPEGCWRPVSQEELDGIME</sequence>
<dbReference type="PROSITE" id="PS50889">
    <property type="entry name" value="S4"/>
    <property type="match status" value="1"/>
</dbReference>
<dbReference type="Gene3D" id="3.10.290.10">
    <property type="entry name" value="RNA-binding S4 domain"/>
    <property type="match status" value="1"/>
</dbReference>
<dbReference type="PROSITE" id="PS01149">
    <property type="entry name" value="PSI_RSU"/>
    <property type="match status" value="1"/>
</dbReference>
<feature type="compositionally biased region" description="Low complexity" evidence="4">
    <location>
        <begin position="215"/>
        <end position="231"/>
    </location>
</feature>
<accession>A0AAD2JLA9</accession>
<feature type="domain" description="RNA-binding S4" evidence="6">
    <location>
        <begin position="93"/>
        <end position="131"/>
    </location>
</feature>
<feature type="region of interest" description="Disordered" evidence="4">
    <location>
        <begin position="146"/>
        <end position="173"/>
    </location>
</feature>
<dbReference type="GO" id="GO:0001522">
    <property type="term" value="P:pseudouridine synthesis"/>
    <property type="evidence" value="ECO:0007669"/>
    <property type="project" value="InterPro"/>
</dbReference>
<dbReference type="EMBL" id="CAKOGP040002047">
    <property type="protein sequence ID" value="CAJ1960108.1"/>
    <property type="molecule type" value="Genomic_DNA"/>
</dbReference>
<dbReference type="Pfam" id="PF00849">
    <property type="entry name" value="PseudoU_synth_2"/>
    <property type="match status" value="1"/>
</dbReference>
<dbReference type="Proteomes" id="UP001295423">
    <property type="component" value="Unassembled WGS sequence"/>
</dbReference>
<keyword evidence="2" id="KW-0413">Isomerase</keyword>
<dbReference type="InterPro" id="IPR050343">
    <property type="entry name" value="RsuA_PseudoU_synthase"/>
</dbReference>
<keyword evidence="8" id="KW-1185">Reference proteome</keyword>
<keyword evidence="3" id="KW-0694">RNA-binding</keyword>
<evidence type="ECO:0000259" key="6">
    <source>
        <dbReference type="Pfam" id="PF01479"/>
    </source>
</evidence>
<gene>
    <name evidence="7" type="ORF">CYCCA115_LOCUS18524</name>
</gene>
<dbReference type="InterPro" id="IPR018496">
    <property type="entry name" value="PsdUridine_synth_RsuA/RluB_CS"/>
</dbReference>
<reference evidence="7" key="1">
    <citation type="submission" date="2023-08" db="EMBL/GenBank/DDBJ databases">
        <authorList>
            <person name="Audoor S."/>
            <person name="Bilcke G."/>
        </authorList>
    </citation>
    <scope>NUCLEOTIDE SEQUENCE</scope>
</reference>